<comment type="caution">
    <text evidence="3">Lacks conserved residue(s) required for the propagation of feature annotation.</text>
</comment>
<evidence type="ECO:0000256" key="3">
    <source>
        <dbReference type="HAMAP-Rule" id="MF_02225"/>
    </source>
</evidence>
<comment type="pathway">
    <text evidence="3 4">Cofactor biosynthesis; coenzyme A biosynthesis; CoA from (R)-pantothenate: step 3/5.</text>
</comment>
<dbReference type="InterPro" id="IPR036551">
    <property type="entry name" value="Flavin_trans-like"/>
</dbReference>
<dbReference type="SUPFAM" id="SSF52507">
    <property type="entry name" value="Homo-oligomeric flavin-containing Cys decarboxylases, HFCD"/>
    <property type="match status" value="1"/>
</dbReference>
<dbReference type="Proteomes" id="UP000654279">
    <property type="component" value="Unassembled WGS sequence"/>
</dbReference>
<dbReference type="GO" id="GO:0004633">
    <property type="term" value="F:phosphopantothenoylcysteine decarboxylase activity"/>
    <property type="evidence" value="ECO:0007669"/>
    <property type="project" value="UniProtKB-UniRule"/>
</dbReference>
<feature type="region of interest" description="Phosphopantothenoylcysteine decarboxylase" evidence="3">
    <location>
        <begin position="1"/>
        <end position="189"/>
    </location>
</feature>
<keyword evidence="3 4" id="KW-0436">Ligase</keyword>
<dbReference type="InterPro" id="IPR035929">
    <property type="entry name" value="CoaB-like_sf"/>
</dbReference>
<dbReference type="GO" id="GO:0004632">
    <property type="term" value="F:phosphopantothenate--cysteine ligase activity"/>
    <property type="evidence" value="ECO:0007669"/>
    <property type="project" value="UniProtKB-UniRule"/>
</dbReference>
<name>A0A926D056_9FIRM</name>
<evidence type="ECO:0000259" key="6">
    <source>
        <dbReference type="Pfam" id="PF04127"/>
    </source>
</evidence>
<dbReference type="EMBL" id="JACRSO010000002">
    <property type="protein sequence ID" value="MBC8528791.1"/>
    <property type="molecule type" value="Genomic_DNA"/>
</dbReference>
<dbReference type="PANTHER" id="PTHR14359:SF6">
    <property type="entry name" value="PHOSPHOPANTOTHENOYLCYSTEINE DECARBOXYLASE"/>
    <property type="match status" value="1"/>
</dbReference>
<keyword evidence="8" id="KW-1185">Reference proteome</keyword>
<dbReference type="InterPro" id="IPR003382">
    <property type="entry name" value="Flavoprotein"/>
</dbReference>
<comment type="catalytic activity">
    <reaction evidence="3 4">
        <text>(R)-4'-phosphopantothenate + L-cysteine + CTP = N-[(R)-4-phosphopantothenoyl]-L-cysteine + CMP + diphosphate + H(+)</text>
        <dbReference type="Rhea" id="RHEA:19397"/>
        <dbReference type="ChEBI" id="CHEBI:10986"/>
        <dbReference type="ChEBI" id="CHEBI:15378"/>
        <dbReference type="ChEBI" id="CHEBI:33019"/>
        <dbReference type="ChEBI" id="CHEBI:35235"/>
        <dbReference type="ChEBI" id="CHEBI:37563"/>
        <dbReference type="ChEBI" id="CHEBI:59458"/>
        <dbReference type="ChEBI" id="CHEBI:60377"/>
        <dbReference type="EC" id="6.3.2.5"/>
    </reaction>
</comment>
<evidence type="ECO:0000313" key="8">
    <source>
        <dbReference type="Proteomes" id="UP000654279"/>
    </source>
</evidence>
<evidence type="ECO:0000313" key="7">
    <source>
        <dbReference type="EMBL" id="MBC8528791.1"/>
    </source>
</evidence>
<sequence length="399" mass="42629">MLQGKNVVLGVTGGIAAYKAAELASAMVKKGIGVYVIMTRHATEFVAPLTFETLTNHPVVVDMFMRNTPWEVEHISLAKRADAFLVAPASANFIGKLACGIADDMLSTTAMATTAPMVIAPAMNMNMYASAAVQENLATLQRRGAVIVPPGVGRLACGDVGPGRLAELPEILDTVYAALETRQDLEGRMVLITAGPTREAIDPVRFLSNRSSGKMGYALAAAAKARGAQVLLISGPTPLQAPAGCQKIDVLSAKEMYDAVMDHYALSDLIIKAAAPADFTPKRYAAQKIKKVPGQDELVLELEKTPDIAAALGAVKGERVLVGFAAETQEVLQHAKEKLRDKNMDIIAVNDVSQPDAGFDVDTNRIVLLNRDGEEKALPLLSKREVADRILDEAIRYLA</sequence>
<dbReference type="EC" id="4.1.1.36" evidence="3"/>
<reference evidence="7" key="1">
    <citation type="submission" date="2020-08" db="EMBL/GenBank/DDBJ databases">
        <title>Genome public.</title>
        <authorList>
            <person name="Liu C."/>
            <person name="Sun Q."/>
        </authorList>
    </citation>
    <scope>NUCLEOTIDE SEQUENCE</scope>
    <source>
        <strain evidence="7">NSJ-44</strain>
    </source>
</reference>
<dbReference type="SUPFAM" id="SSF102645">
    <property type="entry name" value="CoaB-like"/>
    <property type="match status" value="1"/>
</dbReference>
<dbReference type="GO" id="GO:0046872">
    <property type="term" value="F:metal ion binding"/>
    <property type="evidence" value="ECO:0007669"/>
    <property type="project" value="UniProtKB-KW"/>
</dbReference>
<keyword evidence="3" id="KW-0511">Multifunctional enzyme</keyword>
<accession>A0A926D056</accession>
<feature type="region of interest" description="Phosphopantothenate--cysteine ligase" evidence="3">
    <location>
        <begin position="190"/>
        <end position="399"/>
    </location>
</feature>
<keyword evidence="3 4" id="KW-0285">Flavoprotein</keyword>
<evidence type="ECO:0000259" key="5">
    <source>
        <dbReference type="Pfam" id="PF02441"/>
    </source>
</evidence>
<dbReference type="InterPro" id="IPR005252">
    <property type="entry name" value="CoaBC"/>
</dbReference>
<gene>
    <name evidence="3 7" type="primary">coaBC</name>
    <name evidence="7" type="ORF">H8699_05030</name>
</gene>
<feature type="domain" description="Flavoprotein" evidence="5">
    <location>
        <begin position="5"/>
        <end position="177"/>
    </location>
</feature>
<feature type="binding site" evidence="3">
    <location>
        <position position="338"/>
    </location>
    <ligand>
        <name>CTP</name>
        <dbReference type="ChEBI" id="CHEBI:37563"/>
    </ligand>
</feature>
<dbReference type="PANTHER" id="PTHR14359">
    <property type="entry name" value="HOMO-OLIGOMERIC FLAVIN CONTAINING CYS DECARBOXYLASE FAMILY"/>
    <property type="match status" value="1"/>
</dbReference>
<feature type="binding site" evidence="3">
    <location>
        <position position="278"/>
    </location>
    <ligand>
        <name>CTP</name>
        <dbReference type="ChEBI" id="CHEBI:37563"/>
    </ligand>
</feature>
<comment type="cofactor">
    <cofactor evidence="3">
        <name>Mg(2+)</name>
        <dbReference type="ChEBI" id="CHEBI:18420"/>
    </cofactor>
</comment>
<keyword evidence="3" id="KW-0460">Magnesium</keyword>
<dbReference type="GO" id="GO:0015937">
    <property type="term" value="P:coenzyme A biosynthetic process"/>
    <property type="evidence" value="ECO:0007669"/>
    <property type="project" value="UniProtKB-UniRule"/>
</dbReference>
<protein>
    <recommendedName>
        <fullName evidence="3">Coenzyme A biosynthesis bifunctional protein CoaBC</fullName>
    </recommendedName>
    <alternativeName>
        <fullName evidence="3">DNA/pantothenate metabolism flavoprotein</fullName>
    </alternativeName>
    <alternativeName>
        <fullName evidence="3">Phosphopantothenoylcysteine synthetase/decarboxylase</fullName>
        <shortName evidence="3">PPCS-PPCDC</shortName>
    </alternativeName>
    <domain>
        <recommendedName>
            <fullName evidence="3">Phosphopantothenoylcysteine decarboxylase</fullName>
            <shortName evidence="3">PPC decarboxylase</shortName>
            <shortName evidence="3">PPC-DC</shortName>
            <ecNumber evidence="3">4.1.1.36</ecNumber>
        </recommendedName>
        <alternativeName>
            <fullName evidence="3">CoaC</fullName>
        </alternativeName>
    </domain>
    <domain>
        <recommendedName>
            <fullName evidence="3">Phosphopantothenate--cysteine ligase</fullName>
            <ecNumber evidence="3">6.3.2.5</ecNumber>
        </recommendedName>
        <alternativeName>
            <fullName evidence="3">CoaB</fullName>
        </alternativeName>
        <alternativeName>
            <fullName evidence="3">Phosphopantothenoylcysteine synthetase</fullName>
            <shortName evidence="3">PPC synthetase</shortName>
            <shortName evidence="3">PPC-S</shortName>
        </alternativeName>
    </domain>
</protein>
<comment type="similarity">
    <text evidence="3 4">In the C-terminal section; belongs to the PPC synthetase family.</text>
</comment>
<dbReference type="EC" id="6.3.2.5" evidence="3"/>
<dbReference type="GO" id="GO:0010181">
    <property type="term" value="F:FMN binding"/>
    <property type="evidence" value="ECO:0007669"/>
    <property type="project" value="UniProtKB-UniRule"/>
</dbReference>
<comment type="function">
    <text evidence="3">Catalyzes two sequential steps in the biosynthesis of coenzyme A. In the first step cysteine is conjugated to 4'-phosphopantothenate to form 4-phosphopantothenoylcysteine. In the second step the latter compound is decarboxylated to form 4'-phosphopantotheine.</text>
</comment>
<feature type="binding site" evidence="3">
    <location>
        <position position="288"/>
    </location>
    <ligand>
        <name>CTP</name>
        <dbReference type="ChEBI" id="CHEBI:37563"/>
    </ligand>
</feature>
<evidence type="ECO:0000256" key="4">
    <source>
        <dbReference type="RuleBase" id="RU364078"/>
    </source>
</evidence>
<feature type="binding site" evidence="3">
    <location>
        <position position="342"/>
    </location>
    <ligand>
        <name>CTP</name>
        <dbReference type="ChEBI" id="CHEBI:37563"/>
    </ligand>
</feature>
<keyword evidence="3" id="KW-0479">Metal-binding</keyword>
<dbReference type="GO" id="GO:0015941">
    <property type="term" value="P:pantothenate catabolic process"/>
    <property type="evidence" value="ECO:0007669"/>
    <property type="project" value="InterPro"/>
</dbReference>
<dbReference type="AlphaFoldDB" id="A0A926D056"/>
<dbReference type="InterPro" id="IPR007085">
    <property type="entry name" value="DNA/pantothenate-metab_flavo_C"/>
</dbReference>
<dbReference type="Gene3D" id="3.40.50.10300">
    <property type="entry name" value="CoaB-like"/>
    <property type="match status" value="1"/>
</dbReference>
<comment type="cofactor">
    <cofactor evidence="3">
        <name>FMN</name>
        <dbReference type="ChEBI" id="CHEBI:58210"/>
    </cofactor>
    <text evidence="3">Binds 1 FMN per subunit.</text>
</comment>
<dbReference type="Pfam" id="PF02441">
    <property type="entry name" value="Flavoprotein"/>
    <property type="match status" value="1"/>
</dbReference>
<dbReference type="HAMAP" id="MF_02225">
    <property type="entry name" value="CoaBC"/>
    <property type="match status" value="1"/>
</dbReference>
<comment type="function">
    <text evidence="4">Catalyzes two steps in the biosynthesis of coenzyme A. In the first step cysteine is conjugated to 4'-phosphopantothenate to form 4-phosphopantothenoylcysteine, in the latter compound is decarboxylated to form 4'-phosphopantotheine.</text>
</comment>
<feature type="domain" description="DNA/pantothenate metabolism flavoprotein C-terminal" evidence="6">
    <location>
        <begin position="185"/>
        <end position="395"/>
    </location>
</feature>
<dbReference type="GO" id="GO:0071513">
    <property type="term" value="C:phosphopantothenoylcysteine decarboxylase complex"/>
    <property type="evidence" value="ECO:0007669"/>
    <property type="project" value="TreeGrafter"/>
</dbReference>
<comment type="similarity">
    <text evidence="3 4">In the N-terminal section; belongs to the HFCD (homo-oligomeric flavin containing Cys decarboxylase) superfamily.</text>
</comment>
<dbReference type="Pfam" id="PF04127">
    <property type="entry name" value="DFP"/>
    <property type="match status" value="1"/>
</dbReference>
<dbReference type="Gene3D" id="3.40.50.1950">
    <property type="entry name" value="Flavin prenyltransferase-like"/>
    <property type="match status" value="1"/>
</dbReference>
<comment type="pathway">
    <text evidence="3 4">Cofactor biosynthesis; coenzyme A biosynthesis; CoA from (R)-pantothenate: step 2/5.</text>
</comment>
<keyword evidence="2 3" id="KW-0456">Lyase</keyword>
<feature type="active site" description="Proton donor" evidence="3">
    <location>
        <position position="157"/>
    </location>
</feature>
<evidence type="ECO:0000256" key="1">
    <source>
        <dbReference type="ARBA" id="ARBA00022793"/>
    </source>
</evidence>
<comment type="caution">
    <text evidence="7">The sequence shown here is derived from an EMBL/GenBank/DDBJ whole genome shotgun (WGS) entry which is preliminary data.</text>
</comment>
<evidence type="ECO:0000256" key="2">
    <source>
        <dbReference type="ARBA" id="ARBA00023239"/>
    </source>
</evidence>
<comment type="catalytic activity">
    <reaction evidence="3 4">
        <text>N-[(R)-4-phosphopantothenoyl]-L-cysteine + H(+) = (R)-4'-phosphopantetheine + CO2</text>
        <dbReference type="Rhea" id="RHEA:16793"/>
        <dbReference type="ChEBI" id="CHEBI:15378"/>
        <dbReference type="ChEBI" id="CHEBI:16526"/>
        <dbReference type="ChEBI" id="CHEBI:59458"/>
        <dbReference type="ChEBI" id="CHEBI:61723"/>
        <dbReference type="EC" id="4.1.1.36"/>
    </reaction>
</comment>
<organism evidence="7 8">
    <name type="scientific">Luoshenia tenuis</name>
    <dbReference type="NCBI Taxonomy" id="2763654"/>
    <lineage>
        <taxon>Bacteria</taxon>
        <taxon>Bacillati</taxon>
        <taxon>Bacillota</taxon>
        <taxon>Clostridia</taxon>
        <taxon>Christensenellales</taxon>
        <taxon>Christensenellaceae</taxon>
        <taxon>Luoshenia</taxon>
    </lineage>
</organism>
<dbReference type="RefSeq" id="WP_249284757.1">
    <property type="nucleotide sequence ID" value="NZ_JACRSO010000002.1"/>
</dbReference>
<feature type="binding site" evidence="3">
    <location>
        <position position="324"/>
    </location>
    <ligand>
        <name>CTP</name>
        <dbReference type="ChEBI" id="CHEBI:37563"/>
    </ligand>
</feature>
<keyword evidence="1 3" id="KW-0210">Decarboxylase</keyword>
<dbReference type="NCBIfam" id="TIGR00521">
    <property type="entry name" value="coaBC_dfp"/>
    <property type="match status" value="1"/>
</dbReference>
<keyword evidence="3 4" id="KW-0288">FMN</keyword>
<proteinExistence type="inferred from homology"/>